<evidence type="ECO:0000256" key="4">
    <source>
        <dbReference type="ARBA" id="ARBA00022839"/>
    </source>
</evidence>
<proteinExistence type="predicted"/>
<keyword evidence="5" id="KW-0694">RNA-binding</keyword>
<evidence type="ECO:0000313" key="7">
    <source>
        <dbReference type="EMBL" id="STD20798.1"/>
    </source>
</evidence>
<dbReference type="InterPro" id="IPR001900">
    <property type="entry name" value="RNase_II/R"/>
</dbReference>
<dbReference type="EMBL" id="UFYI01000007">
    <property type="protein sequence ID" value="STD20798.1"/>
    <property type="molecule type" value="Genomic_DNA"/>
</dbReference>
<evidence type="ECO:0000256" key="1">
    <source>
        <dbReference type="ARBA" id="ARBA00022490"/>
    </source>
</evidence>
<dbReference type="GO" id="GO:0008859">
    <property type="term" value="F:exoribonuclease II activity"/>
    <property type="evidence" value="ECO:0007669"/>
    <property type="project" value="UniProtKB-EC"/>
</dbReference>
<organism evidence="7 8">
    <name type="scientific">Enterobacter asburiae</name>
    <dbReference type="NCBI Taxonomy" id="61645"/>
    <lineage>
        <taxon>Bacteria</taxon>
        <taxon>Pseudomonadati</taxon>
        <taxon>Pseudomonadota</taxon>
        <taxon>Gammaproteobacteria</taxon>
        <taxon>Enterobacterales</taxon>
        <taxon>Enterobacteriaceae</taxon>
        <taxon>Enterobacter</taxon>
        <taxon>Enterobacter cloacae complex</taxon>
    </lineage>
</organism>
<dbReference type="Pfam" id="PF00773">
    <property type="entry name" value="RNB"/>
    <property type="match status" value="1"/>
</dbReference>
<protein>
    <submittedName>
        <fullName evidence="7">Exoribonuclease II</fullName>
        <ecNumber evidence="7">3.1.13.1</ecNumber>
    </submittedName>
</protein>
<dbReference type="Gene3D" id="2.40.50.140">
    <property type="entry name" value="Nucleic acid-binding proteins"/>
    <property type="match status" value="1"/>
</dbReference>
<dbReference type="Proteomes" id="UP000255163">
    <property type="component" value="Unassembled WGS sequence"/>
</dbReference>
<keyword evidence="2" id="KW-0540">Nuclease</keyword>
<dbReference type="GO" id="GO:0003723">
    <property type="term" value="F:RNA binding"/>
    <property type="evidence" value="ECO:0007669"/>
    <property type="project" value="UniProtKB-KW"/>
</dbReference>
<dbReference type="GO" id="GO:0005829">
    <property type="term" value="C:cytosol"/>
    <property type="evidence" value="ECO:0007669"/>
    <property type="project" value="UniProtKB-ARBA"/>
</dbReference>
<dbReference type="InterPro" id="IPR013223">
    <property type="entry name" value="RNase_B_OB_dom"/>
</dbReference>
<sequence>MFQDNPLLAQLKQQLHSQTPRAEGVVKATEKGFGFLEVDAQKSYFIPPPQMKKVMHGDRVKAVIHTEKDRESAEPEELIEPFLTRFVGKVQRKDDRLAIVPDHPLLKDAIPCRAARGVEHDFKEGDWAVAEMRRHPLKGDRGFYAELTQFITFGADHFVPWWVTLARHNLEKEAPNGVATEMQDEGLTRRDLTALEFVTIDSASTEDMDDALYAEEGADGKLHLTVAIAESNRLDCRRQQAG</sequence>
<accession>A0A376F938</accession>
<gene>
    <name evidence="7" type="primary">rnb_1</name>
    <name evidence="7" type="ORF">NCTC12123_02313</name>
</gene>
<evidence type="ECO:0000256" key="3">
    <source>
        <dbReference type="ARBA" id="ARBA00022801"/>
    </source>
</evidence>
<keyword evidence="4" id="KW-0269">Exonuclease</keyword>
<name>A0A376F938_ENTAS</name>
<dbReference type="InterPro" id="IPR011129">
    <property type="entry name" value="CSD"/>
</dbReference>
<evidence type="ECO:0000313" key="8">
    <source>
        <dbReference type="Proteomes" id="UP000255163"/>
    </source>
</evidence>
<dbReference type="Gene3D" id="2.40.50.640">
    <property type="match status" value="1"/>
</dbReference>
<dbReference type="Pfam" id="PF08206">
    <property type="entry name" value="OB_RNB"/>
    <property type="match status" value="1"/>
</dbReference>
<keyword evidence="1" id="KW-0963">Cytoplasm</keyword>
<evidence type="ECO:0000259" key="6">
    <source>
        <dbReference type="SMART" id="SM00357"/>
    </source>
</evidence>
<dbReference type="InterPro" id="IPR012340">
    <property type="entry name" value="NA-bd_OB-fold"/>
</dbReference>
<dbReference type="EC" id="3.1.13.1" evidence="7"/>
<reference evidence="7 8" key="1">
    <citation type="submission" date="2018-06" db="EMBL/GenBank/DDBJ databases">
        <authorList>
            <consortium name="Pathogen Informatics"/>
            <person name="Doyle S."/>
        </authorList>
    </citation>
    <scope>NUCLEOTIDE SEQUENCE [LARGE SCALE GENOMIC DNA]</scope>
    <source>
        <strain evidence="7 8">NCTC12123</strain>
    </source>
</reference>
<keyword evidence="3 7" id="KW-0378">Hydrolase</keyword>
<dbReference type="AlphaFoldDB" id="A0A376F938"/>
<dbReference type="FunFam" id="2.40.50.140:FF:000079">
    <property type="entry name" value="Exoribonuclease 2"/>
    <property type="match status" value="1"/>
</dbReference>
<feature type="domain" description="Cold-shock" evidence="6">
    <location>
        <begin position="23"/>
        <end position="79"/>
    </location>
</feature>
<evidence type="ECO:0000256" key="2">
    <source>
        <dbReference type="ARBA" id="ARBA00022722"/>
    </source>
</evidence>
<evidence type="ECO:0000256" key="5">
    <source>
        <dbReference type="ARBA" id="ARBA00022884"/>
    </source>
</evidence>
<dbReference type="SUPFAM" id="SSF50249">
    <property type="entry name" value="Nucleic acid-binding proteins"/>
    <property type="match status" value="3"/>
</dbReference>
<dbReference type="FunFam" id="2.40.50.640:FF:000001">
    <property type="entry name" value="Exoribonuclease 2"/>
    <property type="match status" value="1"/>
</dbReference>
<dbReference type="SMART" id="SM00357">
    <property type="entry name" value="CSP"/>
    <property type="match status" value="1"/>
</dbReference>